<accession>A0A410DXE9</accession>
<protein>
    <submittedName>
        <fullName evidence="2">Uncharacterized protein</fullName>
    </submittedName>
</protein>
<proteinExistence type="predicted"/>
<keyword evidence="1" id="KW-0812">Transmembrane</keyword>
<gene>
    <name evidence="2" type="ORF">C1I91_19645</name>
</gene>
<keyword evidence="3" id="KW-1185">Reference proteome</keyword>
<dbReference type="Proteomes" id="UP000286268">
    <property type="component" value="Chromosome"/>
</dbReference>
<dbReference type="AlphaFoldDB" id="A0A410DXE9"/>
<organism evidence="2 3">
    <name type="scientific">Clostridium manihotivorum</name>
    <dbReference type="NCBI Taxonomy" id="2320868"/>
    <lineage>
        <taxon>Bacteria</taxon>
        <taxon>Bacillati</taxon>
        <taxon>Bacillota</taxon>
        <taxon>Clostridia</taxon>
        <taxon>Eubacteriales</taxon>
        <taxon>Clostridiaceae</taxon>
        <taxon>Clostridium</taxon>
    </lineage>
</organism>
<reference evidence="2 3" key="1">
    <citation type="submission" date="2018-01" db="EMBL/GenBank/DDBJ databases">
        <title>Genome Sequencing and Assembly of Anaerobacter polyendosporus strain CT4.</title>
        <authorList>
            <person name="Tachaapaikoon C."/>
            <person name="Sutheeworapong S."/>
            <person name="Jenjaroenpun P."/>
            <person name="Wongsurawat T."/>
            <person name="Nookeaw I."/>
            <person name="Cheawchanlertfa P."/>
            <person name="Kosugi A."/>
            <person name="Cheevadhanarak S."/>
            <person name="Ratanakhanokchai K."/>
        </authorList>
    </citation>
    <scope>NUCLEOTIDE SEQUENCE [LARGE SCALE GENOMIC DNA]</scope>
    <source>
        <strain evidence="2 3">CT4</strain>
    </source>
</reference>
<evidence type="ECO:0000256" key="1">
    <source>
        <dbReference type="SAM" id="Phobius"/>
    </source>
</evidence>
<dbReference type="EMBL" id="CP025746">
    <property type="protein sequence ID" value="QAA33670.1"/>
    <property type="molecule type" value="Genomic_DNA"/>
</dbReference>
<evidence type="ECO:0000313" key="3">
    <source>
        <dbReference type="Proteomes" id="UP000286268"/>
    </source>
</evidence>
<name>A0A410DXE9_9CLOT</name>
<keyword evidence="1" id="KW-1133">Transmembrane helix</keyword>
<feature type="transmembrane region" description="Helical" evidence="1">
    <location>
        <begin position="7"/>
        <end position="29"/>
    </location>
</feature>
<keyword evidence="1" id="KW-0472">Membrane</keyword>
<dbReference type="RefSeq" id="WP_128214395.1">
    <property type="nucleotide sequence ID" value="NZ_CP025746.1"/>
</dbReference>
<evidence type="ECO:0000313" key="2">
    <source>
        <dbReference type="EMBL" id="QAA33670.1"/>
    </source>
</evidence>
<dbReference type="KEGG" id="cmah:C1I91_19645"/>
<sequence>MKEKLQLYFMSLLTSVLALLVLGIMLLLYGESLYFQLKVCSIAAIIVIFILIIYVVYNIIKITSMKRE</sequence>
<feature type="transmembrane region" description="Helical" evidence="1">
    <location>
        <begin position="35"/>
        <end position="57"/>
    </location>
</feature>